<evidence type="ECO:0000256" key="2">
    <source>
        <dbReference type="ARBA" id="ARBA00022801"/>
    </source>
</evidence>
<dbReference type="Pfam" id="PF00332">
    <property type="entry name" value="Glyco_hydro_17"/>
    <property type="match status" value="1"/>
</dbReference>
<evidence type="ECO:0000313" key="7">
    <source>
        <dbReference type="EMBL" id="KAG1354273.1"/>
    </source>
</evidence>
<dbReference type="GO" id="GO:0005975">
    <property type="term" value="P:carbohydrate metabolic process"/>
    <property type="evidence" value="ECO:0007669"/>
    <property type="project" value="InterPro"/>
</dbReference>
<name>A0A8K0N4D7_COCNU</name>
<dbReference type="PROSITE" id="PS00587">
    <property type="entry name" value="GLYCOSYL_HYDROL_F17"/>
    <property type="match status" value="1"/>
</dbReference>
<dbReference type="FunFam" id="3.20.20.80:FF:000010">
    <property type="entry name" value="glucan endo-1,3-beta-glucosidase, basic"/>
    <property type="match status" value="1"/>
</dbReference>
<dbReference type="OrthoDB" id="10310198at2759"/>
<dbReference type="PANTHER" id="PTHR32227">
    <property type="entry name" value="GLUCAN ENDO-1,3-BETA-GLUCOSIDASE BG1-RELATED-RELATED"/>
    <property type="match status" value="1"/>
</dbReference>
<dbReference type="InterPro" id="IPR017853">
    <property type="entry name" value="GH"/>
</dbReference>
<evidence type="ECO:0000256" key="4">
    <source>
        <dbReference type="RuleBase" id="RU004335"/>
    </source>
</evidence>
<dbReference type="SUPFAM" id="SSF51445">
    <property type="entry name" value="(Trans)glycosidases"/>
    <property type="match status" value="1"/>
</dbReference>
<dbReference type="AlphaFoldDB" id="A0A8K0N4D7"/>
<sequence>MMEVVPESLYKEVRASSCTARLRHSSSRDKAHLFEIFSMGNQNIVSIAAMVALILGAFVAIPTGAQLIGVCYGMGGNNLPQPRDVVNLYESKNLKAMRLFEPNQHVLQALKGSNIQLTLGVPNADLQSLASNRSAANGWVRKYVKAYSSGVSFKYIAVGNRAIPGNQAQYVLPAMRSIHSALSSAGLQNQIKVSTSIATGREVLEQYSPPSSGRFSSGAARHLRAIVRFLANNRAPLLINVYPYRSYVGDPNHVGPDHPFFNSSRIVIQDGPYGYQNLFDAIVDAVYVASEKVGGPNLMVVVSESGWPSAGGFGATKEHARRYNQNLINHVGQGTPRRLWKSLETYVFEMFNENQKPRGAEQHFGMFHPNMQPVYPINFN</sequence>
<keyword evidence="6" id="KW-1133">Transmembrane helix</keyword>
<gene>
    <name evidence="7" type="ORF">COCNU_07G003850</name>
</gene>
<evidence type="ECO:0000256" key="1">
    <source>
        <dbReference type="ARBA" id="ARBA00008773"/>
    </source>
</evidence>
<dbReference type="EMBL" id="CM017878">
    <property type="protein sequence ID" value="KAG1354273.1"/>
    <property type="molecule type" value="Genomic_DNA"/>
</dbReference>
<evidence type="ECO:0000256" key="3">
    <source>
        <dbReference type="ARBA" id="ARBA00023295"/>
    </source>
</evidence>
<proteinExistence type="inferred from homology"/>
<dbReference type="InterPro" id="IPR000490">
    <property type="entry name" value="Glyco_hydro_17"/>
</dbReference>
<organism evidence="7 8">
    <name type="scientific">Cocos nucifera</name>
    <name type="common">Coconut palm</name>
    <dbReference type="NCBI Taxonomy" id="13894"/>
    <lineage>
        <taxon>Eukaryota</taxon>
        <taxon>Viridiplantae</taxon>
        <taxon>Streptophyta</taxon>
        <taxon>Embryophyta</taxon>
        <taxon>Tracheophyta</taxon>
        <taxon>Spermatophyta</taxon>
        <taxon>Magnoliopsida</taxon>
        <taxon>Liliopsida</taxon>
        <taxon>Arecaceae</taxon>
        <taxon>Arecoideae</taxon>
        <taxon>Cocoseae</taxon>
        <taxon>Attaleinae</taxon>
        <taxon>Cocos</taxon>
    </lineage>
</organism>
<keyword evidence="6" id="KW-0472">Membrane</keyword>
<feature type="transmembrane region" description="Helical" evidence="6">
    <location>
        <begin position="44"/>
        <end position="73"/>
    </location>
</feature>
<reference evidence="7" key="2">
    <citation type="submission" date="2019-07" db="EMBL/GenBank/DDBJ databases">
        <authorList>
            <person name="Yang Y."/>
            <person name="Bocs S."/>
            <person name="Baudouin L."/>
        </authorList>
    </citation>
    <scope>NUCLEOTIDE SEQUENCE</scope>
    <source>
        <tissue evidence="7">Spear leaf of Hainan Tall coconut</tissue>
    </source>
</reference>
<comment type="similarity">
    <text evidence="1 4">Belongs to the glycosyl hydrolase 17 family.</text>
</comment>
<keyword evidence="6" id="KW-0812">Transmembrane</keyword>
<keyword evidence="2 5" id="KW-0378">Hydrolase</keyword>
<evidence type="ECO:0000256" key="5">
    <source>
        <dbReference type="RuleBase" id="RU004336"/>
    </source>
</evidence>
<evidence type="ECO:0000313" key="8">
    <source>
        <dbReference type="Proteomes" id="UP000797356"/>
    </source>
</evidence>
<protein>
    <submittedName>
        <fullName evidence="7">Glucan endo-1,3-beta-glucosidase</fullName>
    </submittedName>
</protein>
<dbReference type="Gene3D" id="3.20.20.80">
    <property type="entry name" value="Glycosidases"/>
    <property type="match status" value="1"/>
</dbReference>
<keyword evidence="8" id="KW-1185">Reference proteome</keyword>
<keyword evidence="3 5" id="KW-0326">Glycosidase</keyword>
<reference evidence="7" key="1">
    <citation type="journal article" date="2017" name="Gigascience">
        <title>The genome draft of coconut (Cocos nucifera).</title>
        <authorList>
            <person name="Xiao Y."/>
            <person name="Xu P."/>
            <person name="Fan H."/>
            <person name="Baudouin L."/>
            <person name="Xia W."/>
            <person name="Bocs S."/>
            <person name="Xu J."/>
            <person name="Li Q."/>
            <person name="Guo A."/>
            <person name="Zhou L."/>
            <person name="Li J."/>
            <person name="Wu Y."/>
            <person name="Ma Z."/>
            <person name="Armero A."/>
            <person name="Issali A.E."/>
            <person name="Liu N."/>
            <person name="Peng M."/>
            <person name="Yang Y."/>
        </authorList>
    </citation>
    <scope>NUCLEOTIDE SEQUENCE</scope>
    <source>
        <tissue evidence="7">Spear leaf of Hainan Tall coconut</tissue>
    </source>
</reference>
<accession>A0A8K0N4D7</accession>
<comment type="caution">
    <text evidence="7">The sequence shown here is derived from an EMBL/GenBank/DDBJ whole genome shotgun (WGS) entry which is preliminary data.</text>
</comment>
<dbReference type="GO" id="GO:0042973">
    <property type="term" value="F:glucan endo-1,3-beta-D-glucosidase activity"/>
    <property type="evidence" value="ECO:0007669"/>
    <property type="project" value="UniProtKB-ARBA"/>
</dbReference>
<dbReference type="Proteomes" id="UP000797356">
    <property type="component" value="Chromosome 7"/>
</dbReference>
<dbReference type="InterPro" id="IPR044965">
    <property type="entry name" value="Glyco_hydro_17_plant"/>
</dbReference>
<evidence type="ECO:0000256" key="6">
    <source>
        <dbReference type="SAM" id="Phobius"/>
    </source>
</evidence>